<feature type="transmembrane region" description="Helical" evidence="7">
    <location>
        <begin position="71"/>
        <end position="91"/>
    </location>
</feature>
<evidence type="ECO:0000256" key="5">
    <source>
        <dbReference type="ARBA" id="ARBA00023004"/>
    </source>
</evidence>
<feature type="domain" description="4Fe-4S ferredoxin-type" evidence="8">
    <location>
        <begin position="231"/>
        <end position="255"/>
    </location>
</feature>
<keyword evidence="6" id="KW-0411">Iron-sulfur</keyword>
<evidence type="ECO:0000256" key="7">
    <source>
        <dbReference type="SAM" id="Phobius"/>
    </source>
</evidence>
<dbReference type="PANTHER" id="PTHR30176">
    <property type="entry name" value="FERREDOXIN-TYPE PROTEIN NAPH"/>
    <property type="match status" value="1"/>
</dbReference>
<evidence type="ECO:0000256" key="4">
    <source>
        <dbReference type="ARBA" id="ARBA00022982"/>
    </source>
</evidence>
<feature type="transmembrane region" description="Helical" evidence="7">
    <location>
        <begin position="6"/>
        <end position="26"/>
    </location>
</feature>
<feature type="transmembrane region" description="Helical" evidence="7">
    <location>
        <begin position="156"/>
        <end position="178"/>
    </location>
</feature>
<accession>A0A0W8F012</accession>
<dbReference type="SUPFAM" id="SSF54862">
    <property type="entry name" value="4Fe-4S ferredoxins"/>
    <property type="match status" value="1"/>
</dbReference>
<gene>
    <name evidence="9" type="ORF">ASZ90_016190</name>
</gene>
<dbReference type="Gene3D" id="3.30.70.20">
    <property type="match status" value="1"/>
</dbReference>
<reference evidence="9" key="1">
    <citation type="journal article" date="2015" name="Proc. Natl. Acad. Sci. U.S.A.">
        <title>Networks of energetic and metabolic interactions define dynamics in microbial communities.</title>
        <authorList>
            <person name="Embree M."/>
            <person name="Liu J.K."/>
            <person name="Al-Bassam M.M."/>
            <person name="Zengler K."/>
        </authorList>
    </citation>
    <scope>NUCLEOTIDE SEQUENCE</scope>
</reference>
<dbReference type="AlphaFoldDB" id="A0A0W8F012"/>
<evidence type="ECO:0000313" key="9">
    <source>
        <dbReference type="EMBL" id="KUG14173.1"/>
    </source>
</evidence>
<keyword evidence="7" id="KW-1133">Transmembrane helix</keyword>
<feature type="transmembrane region" description="Helical" evidence="7">
    <location>
        <begin position="38"/>
        <end position="59"/>
    </location>
</feature>
<proteinExistence type="predicted"/>
<dbReference type="PROSITE" id="PS00198">
    <property type="entry name" value="4FE4S_FER_1"/>
    <property type="match status" value="2"/>
</dbReference>
<evidence type="ECO:0000256" key="6">
    <source>
        <dbReference type="ARBA" id="ARBA00023014"/>
    </source>
</evidence>
<dbReference type="Pfam" id="PF00037">
    <property type="entry name" value="Fer4"/>
    <property type="match status" value="1"/>
</dbReference>
<comment type="caution">
    <text evidence="9">The sequence shown here is derived from an EMBL/GenBank/DDBJ whole genome shotgun (WGS) entry which is preliminary data.</text>
</comment>
<dbReference type="GO" id="GO:0005886">
    <property type="term" value="C:plasma membrane"/>
    <property type="evidence" value="ECO:0007669"/>
    <property type="project" value="TreeGrafter"/>
</dbReference>
<dbReference type="EMBL" id="LNQE01001692">
    <property type="protein sequence ID" value="KUG14173.1"/>
    <property type="molecule type" value="Genomic_DNA"/>
</dbReference>
<dbReference type="GO" id="GO:0046872">
    <property type="term" value="F:metal ion binding"/>
    <property type="evidence" value="ECO:0007669"/>
    <property type="project" value="UniProtKB-KW"/>
</dbReference>
<keyword evidence="7" id="KW-0812">Transmembrane</keyword>
<keyword evidence="5" id="KW-0408">Iron</keyword>
<dbReference type="PROSITE" id="PS51379">
    <property type="entry name" value="4FE4S_FER_2"/>
    <property type="match status" value="2"/>
</dbReference>
<keyword evidence="3" id="KW-0479">Metal-binding</keyword>
<feature type="transmembrane region" description="Helical" evidence="7">
    <location>
        <begin position="127"/>
        <end position="150"/>
    </location>
</feature>
<keyword evidence="4" id="KW-0249">Electron transport</keyword>
<keyword evidence="7" id="KW-0472">Membrane</keyword>
<feature type="domain" description="4Fe-4S ferredoxin-type" evidence="8">
    <location>
        <begin position="200"/>
        <end position="230"/>
    </location>
</feature>
<dbReference type="Pfam" id="PF12801">
    <property type="entry name" value="Fer4_5"/>
    <property type="match status" value="2"/>
</dbReference>
<dbReference type="InterPro" id="IPR017900">
    <property type="entry name" value="4Fe4S_Fe_S_CS"/>
</dbReference>
<dbReference type="InterPro" id="IPR017896">
    <property type="entry name" value="4Fe4S_Fe-S-bd"/>
</dbReference>
<dbReference type="GO" id="GO:0051539">
    <property type="term" value="F:4 iron, 4 sulfur cluster binding"/>
    <property type="evidence" value="ECO:0007669"/>
    <property type="project" value="UniProtKB-KW"/>
</dbReference>
<evidence type="ECO:0000256" key="1">
    <source>
        <dbReference type="ARBA" id="ARBA00022448"/>
    </source>
</evidence>
<dbReference type="PANTHER" id="PTHR30176:SF3">
    <property type="entry name" value="FERREDOXIN-TYPE PROTEIN NAPH"/>
    <property type="match status" value="1"/>
</dbReference>
<protein>
    <submittedName>
        <fullName evidence="9">Putative iron-sulfur cluster binding protein yccm</fullName>
    </submittedName>
</protein>
<organism evidence="9">
    <name type="scientific">hydrocarbon metagenome</name>
    <dbReference type="NCBI Taxonomy" id="938273"/>
    <lineage>
        <taxon>unclassified sequences</taxon>
        <taxon>metagenomes</taxon>
        <taxon>ecological metagenomes</taxon>
    </lineage>
</organism>
<evidence type="ECO:0000256" key="3">
    <source>
        <dbReference type="ARBA" id="ARBA00022723"/>
    </source>
</evidence>
<keyword evidence="1" id="KW-0813">Transport</keyword>
<dbReference type="InterPro" id="IPR051684">
    <property type="entry name" value="Electron_Trans/Redox"/>
</dbReference>
<evidence type="ECO:0000256" key="2">
    <source>
        <dbReference type="ARBA" id="ARBA00022485"/>
    </source>
</evidence>
<evidence type="ECO:0000259" key="8">
    <source>
        <dbReference type="PROSITE" id="PS51379"/>
    </source>
</evidence>
<sequence>MVLTAVPKSIGFVYALAMILLIGYLWYSRRWKKKMGWLLLITSAALGFLIFSPVAPWQFQQLVLRDVQGLGAPLVAGAVGLMIVLILTVVFGRFFCGYLCPVGAVQEIAYLAPVPKVRPLRKTLFQAIRAIVFLVFLFMAFALSASLLAWFGIRDFFFLVISAGSIVFLVILLISLAFYRPFCRLVCPYGVLLSLGAIPGLFKIRRTDACIECGKCERACPTNEAKRGDAKAECYLCGRCTDVCPKEGALRYVRHQKEGATPVKGAEE</sequence>
<name>A0A0W8F012_9ZZZZ</name>
<keyword evidence="2" id="KW-0004">4Fe-4S</keyword>